<sequence>MRFPCLIPCIALTWLLSSWSLAMPAAKPVSTELSINPIWVATDLWPGFTEPSQQGAYLHLMQLIFPAETEVQVYFTSFIRSILMTEQQQVHMVIGIGAKDSNSLLLSEWPFDIDKIALLHLAGQLHLSDKADLAKLRLATQRGYNYDQLLNITTESYEVDSIQTGVSLVKNNRVDAFLVEKAELRHQLQEQELSGLQLVFLKGEPIYMGFADNEAGRQLKAWWDQHYQYFYREGLLLPLYQQYPNFHLPEPIEPYPE</sequence>
<dbReference type="Proteomes" id="UP001236258">
    <property type="component" value="Unassembled WGS sequence"/>
</dbReference>
<reference evidence="2 3" key="1">
    <citation type="submission" date="2023-08" db="EMBL/GenBank/DDBJ databases">
        <authorList>
            <person name="Joshi A."/>
            <person name="Thite S."/>
        </authorList>
    </citation>
    <scope>NUCLEOTIDE SEQUENCE [LARGE SCALE GENOMIC DNA]</scope>
    <source>
        <strain evidence="2 3">1E1</strain>
    </source>
</reference>
<protein>
    <submittedName>
        <fullName evidence="2">Transporter substrate-binding domain-containing protein</fullName>
    </submittedName>
</protein>
<dbReference type="EMBL" id="JAUZVY010000003">
    <property type="protein sequence ID" value="MDP4529262.1"/>
    <property type="molecule type" value="Genomic_DNA"/>
</dbReference>
<organism evidence="2 3">
    <name type="scientific">Alkalimonas delamerensis</name>
    <dbReference type="NCBI Taxonomy" id="265981"/>
    <lineage>
        <taxon>Bacteria</taxon>
        <taxon>Pseudomonadati</taxon>
        <taxon>Pseudomonadota</taxon>
        <taxon>Gammaproteobacteria</taxon>
        <taxon>Alkalimonas</taxon>
    </lineage>
</organism>
<evidence type="ECO:0000256" key="1">
    <source>
        <dbReference type="SAM" id="SignalP"/>
    </source>
</evidence>
<gene>
    <name evidence="2" type="ORF">Q3O59_09480</name>
</gene>
<evidence type="ECO:0000313" key="3">
    <source>
        <dbReference type="Proteomes" id="UP001236258"/>
    </source>
</evidence>
<feature type="signal peptide" evidence="1">
    <location>
        <begin position="1"/>
        <end position="22"/>
    </location>
</feature>
<dbReference type="RefSeq" id="WP_305945354.1">
    <property type="nucleotide sequence ID" value="NZ_JAUZVY010000003.1"/>
</dbReference>
<proteinExistence type="predicted"/>
<comment type="caution">
    <text evidence="2">The sequence shown here is derived from an EMBL/GenBank/DDBJ whole genome shotgun (WGS) entry which is preliminary data.</text>
</comment>
<dbReference type="Gene3D" id="3.40.190.10">
    <property type="entry name" value="Periplasmic binding protein-like II"/>
    <property type="match status" value="2"/>
</dbReference>
<dbReference type="SUPFAM" id="SSF53850">
    <property type="entry name" value="Periplasmic binding protein-like II"/>
    <property type="match status" value="1"/>
</dbReference>
<keyword evidence="3" id="KW-1185">Reference proteome</keyword>
<keyword evidence="1" id="KW-0732">Signal</keyword>
<name>A0ABT9GQK7_9GAMM</name>
<evidence type="ECO:0000313" key="2">
    <source>
        <dbReference type="EMBL" id="MDP4529262.1"/>
    </source>
</evidence>
<feature type="chain" id="PRO_5047493093" evidence="1">
    <location>
        <begin position="23"/>
        <end position="257"/>
    </location>
</feature>
<accession>A0ABT9GQK7</accession>